<evidence type="ECO:0000256" key="7">
    <source>
        <dbReference type="ARBA" id="ARBA00022792"/>
    </source>
</evidence>
<dbReference type="InterPro" id="IPR001516">
    <property type="entry name" value="Proton_antipo_N"/>
</dbReference>
<dbReference type="PRINTS" id="PR01435">
    <property type="entry name" value="NPOXDRDTASE5"/>
</dbReference>
<evidence type="ECO:0000256" key="6">
    <source>
        <dbReference type="ARBA" id="ARBA00022692"/>
    </source>
</evidence>
<protein>
    <recommendedName>
        <fullName evidence="3 16">NADH-ubiquinone oxidoreductase chain 5</fullName>
        <ecNumber evidence="2 16">7.1.1.2</ecNumber>
    </recommendedName>
</protein>
<comment type="similarity">
    <text evidence="16">Belongs to the complex I subunit 5 family.</text>
</comment>
<dbReference type="Pfam" id="PF00361">
    <property type="entry name" value="Proton_antipo_M"/>
    <property type="match status" value="1"/>
</dbReference>
<evidence type="ECO:0000313" key="20">
    <source>
        <dbReference type="EMBL" id="AER54504.1"/>
    </source>
</evidence>
<evidence type="ECO:0000259" key="17">
    <source>
        <dbReference type="Pfam" id="PF00361"/>
    </source>
</evidence>
<dbReference type="AlphaFoldDB" id="G9ISH8"/>
<keyword evidence="14 16" id="KW-0472">Membrane</keyword>
<dbReference type="Gene3D" id="1.20.5.2700">
    <property type="match status" value="1"/>
</dbReference>
<dbReference type="GO" id="GO:0015990">
    <property type="term" value="P:electron transport coupled proton transport"/>
    <property type="evidence" value="ECO:0007669"/>
    <property type="project" value="TreeGrafter"/>
</dbReference>
<keyword evidence="11 16" id="KW-0520">NAD</keyword>
<comment type="catalytic activity">
    <reaction evidence="15 16">
        <text>a ubiquinone + NADH + 5 H(+)(in) = a ubiquinol + NAD(+) + 4 H(+)(out)</text>
        <dbReference type="Rhea" id="RHEA:29091"/>
        <dbReference type="Rhea" id="RHEA-COMP:9565"/>
        <dbReference type="Rhea" id="RHEA-COMP:9566"/>
        <dbReference type="ChEBI" id="CHEBI:15378"/>
        <dbReference type="ChEBI" id="CHEBI:16389"/>
        <dbReference type="ChEBI" id="CHEBI:17976"/>
        <dbReference type="ChEBI" id="CHEBI:57540"/>
        <dbReference type="ChEBI" id="CHEBI:57945"/>
        <dbReference type="EC" id="7.1.1.2"/>
    </reaction>
</comment>
<dbReference type="InterPro" id="IPR018393">
    <property type="entry name" value="NADHpl_OxRdtase_5_subgr"/>
</dbReference>
<feature type="transmembrane region" description="Helical" evidence="16">
    <location>
        <begin position="490"/>
        <end position="508"/>
    </location>
</feature>
<feature type="transmembrane region" description="Helical" evidence="16">
    <location>
        <begin position="79"/>
        <end position="100"/>
    </location>
</feature>
<dbReference type="Pfam" id="PF00662">
    <property type="entry name" value="Proton_antipo_N"/>
    <property type="match status" value="1"/>
</dbReference>
<feature type="transmembrane region" description="Helical" evidence="16">
    <location>
        <begin position="274"/>
        <end position="295"/>
    </location>
</feature>
<evidence type="ECO:0000256" key="14">
    <source>
        <dbReference type="ARBA" id="ARBA00023136"/>
    </source>
</evidence>
<keyword evidence="12 16" id="KW-0830">Ubiquinone</keyword>
<comment type="function">
    <text evidence="16">Core subunit of the mitochondrial membrane respiratory chain NADH dehydrogenase (Complex I) which catalyzes electron transfer from NADH through the respiratory chain, using ubiquinone as an electron acceptor. Essential for the catalytic activity and assembly of complex I.</text>
</comment>
<evidence type="ECO:0000256" key="3">
    <source>
        <dbReference type="ARBA" id="ARBA00021096"/>
    </source>
</evidence>
<evidence type="ECO:0000256" key="10">
    <source>
        <dbReference type="ARBA" id="ARBA00022989"/>
    </source>
</evidence>
<feature type="transmembrane region" description="Helical" evidence="16">
    <location>
        <begin position="453"/>
        <end position="470"/>
    </location>
</feature>
<gene>
    <name evidence="20" type="primary">nad5</name>
</gene>
<feature type="domain" description="NADH:quinone oxidoreductase/Mrp antiporter transmembrane" evidence="17">
    <location>
        <begin position="129"/>
        <end position="415"/>
    </location>
</feature>
<proteinExistence type="inferred from homology"/>
<keyword evidence="13 16" id="KW-0496">Mitochondrion</keyword>
<keyword evidence="6 16" id="KW-0812">Transmembrane</keyword>
<dbReference type="GO" id="GO:0003954">
    <property type="term" value="F:NADH dehydrogenase activity"/>
    <property type="evidence" value="ECO:0007669"/>
    <property type="project" value="TreeGrafter"/>
</dbReference>
<sequence>MFLLIIFLPLLSSFISGMFGWKIGYKGVKLFPFIILLNFVLSISLIIEIQFNNSIILLELVNWFELGILENKVSFRFDLIVGFMLVLVNLVSFCVHLYSCSYMSNDPHLPRFISYLSLFTFFMIVLITSSNLIQLFIGWEGVGLCSYLLINFWFSRIQANKSAIKAMIVNKIGDIGLLIGMVILFIYSGSFQYNELFSYFSVVKINKLELFLPLLLIIIGIIGKSAQIGLHIWLPDAMEGPTPVSALIHAATMVTAGVFLLIRISPLFEILPEILILIILIGSLTSFFSAVIGLTQNDFKKVIAYSTCSQLGYMITICGFSEYALGLFHLINHGFFKALLFLSAGSIIHALSDNQDMRKSGGLKNILPLSFILILVGSLSLMGLPFLTGFYSKDLILELIKNSNILFYSFLLCLSSAFLTAFYSFRLIYFTFLNYPQLGKIKINNISEGDLKLISPLIILCLFSLYFGYLSHFSILGNPFPPLISNQVKFLPLFLSLIGLFLALLLGLKIKSSWFLIYNKLNNFFYNLSINLWYFDLSINKFLVKPLLNLGYDKTYKLIDSQIIEKFGPSFFYSLISLSSNKLSKFHSGKLSLYLFLLILLSLIILIFSIFFWLWRRKD</sequence>
<dbReference type="NCBIfam" id="TIGR01974">
    <property type="entry name" value="NDH_I_L"/>
    <property type="match status" value="1"/>
</dbReference>
<name>G9ISH8_9CNID</name>
<evidence type="ECO:0000256" key="15">
    <source>
        <dbReference type="ARBA" id="ARBA00049551"/>
    </source>
</evidence>
<dbReference type="EC" id="7.1.1.2" evidence="2 16"/>
<accession>G9ISH8</accession>
<evidence type="ECO:0000256" key="11">
    <source>
        <dbReference type="ARBA" id="ARBA00023027"/>
    </source>
</evidence>
<dbReference type="InterPro" id="IPR010934">
    <property type="entry name" value="NADH_DH_su5_C"/>
</dbReference>
<keyword evidence="5" id="KW-0679">Respiratory chain</keyword>
<evidence type="ECO:0000256" key="5">
    <source>
        <dbReference type="ARBA" id="ARBA00022660"/>
    </source>
</evidence>
<feature type="transmembrane region" description="Helical" evidence="16">
    <location>
        <begin position="363"/>
        <end position="387"/>
    </location>
</feature>
<dbReference type="Pfam" id="PF06455">
    <property type="entry name" value="NADH5_C"/>
    <property type="match status" value="1"/>
</dbReference>
<keyword evidence="9" id="KW-0249">Electron transport</keyword>
<geneLocation type="mitochondrion" evidence="20"/>
<dbReference type="PANTHER" id="PTHR42829">
    <property type="entry name" value="NADH-UBIQUINONE OXIDOREDUCTASE CHAIN 5"/>
    <property type="match status" value="1"/>
</dbReference>
<feature type="domain" description="NADH-Ubiquinone oxidoreductase (complex I) chain 5 N-terminal" evidence="18">
    <location>
        <begin position="63"/>
        <end position="112"/>
    </location>
</feature>
<dbReference type="GO" id="GO:0005743">
    <property type="term" value="C:mitochondrial inner membrane"/>
    <property type="evidence" value="ECO:0007669"/>
    <property type="project" value="UniProtKB-SubCell"/>
</dbReference>
<evidence type="ECO:0000256" key="9">
    <source>
        <dbReference type="ARBA" id="ARBA00022982"/>
    </source>
</evidence>
<feature type="transmembrane region" description="Helical" evidence="16">
    <location>
        <begin position="407"/>
        <end position="432"/>
    </location>
</feature>
<keyword evidence="7" id="KW-0999">Mitochondrion inner membrane</keyword>
<evidence type="ECO:0000256" key="1">
    <source>
        <dbReference type="ARBA" id="ARBA00004448"/>
    </source>
</evidence>
<feature type="transmembrane region" description="Helical" evidence="16">
    <location>
        <begin position="246"/>
        <end position="268"/>
    </location>
</feature>
<dbReference type="PRINTS" id="PR01434">
    <property type="entry name" value="NADHDHGNASE5"/>
</dbReference>
<evidence type="ECO:0000256" key="13">
    <source>
        <dbReference type="ARBA" id="ARBA00023128"/>
    </source>
</evidence>
<dbReference type="EMBL" id="JN700938">
    <property type="protein sequence ID" value="AER54504.1"/>
    <property type="molecule type" value="Genomic_DNA"/>
</dbReference>
<keyword evidence="10 16" id="KW-1133">Transmembrane helix</keyword>
<evidence type="ECO:0000256" key="16">
    <source>
        <dbReference type="RuleBase" id="RU003404"/>
    </source>
</evidence>
<feature type="transmembrane region" description="Helical" evidence="16">
    <location>
        <begin position="302"/>
        <end position="324"/>
    </location>
</feature>
<feature type="transmembrane region" description="Helical" evidence="16">
    <location>
        <begin position="330"/>
        <end position="351"/>
    </location>
</feature>
<evidence type="ECO:0000256" key="4">
    <source>
        <dbReference type="ARBA" id="ARBA00022448"/>
    </source>
</evidence>
<feature type="transmembrane region" description="Helical" evidence="16">
    <location>
        <begin position="211"/>
        <end position="234"/>
    </location>
</feature>
<dbReference type="GO" id="GO:0042773">
    <property type="term" value="P:ATP synthesis coupled electron transport"/>
    <property type="evidence" value="ECO:0007669"/>
    <property type="project" value="InterPro"/>
</dbReference>
<dbReference type="InterPro" id="IPR003945">
    <property type="entry name" value="NU5C-like"/>
</dbReference>
<dbReference type="PANTHER" id="PTHR42829:SF2">
    <property type="entry name" value="NADH-UBIQUINONE OXIDOREDUCTASE CHAIN 5"/>
    <property type="match status" value="1"/>
</dbReference>
<feature type="transmembrane region" description="Helical" evidence="16">
    <location>
        <begin position="30"/>
        <end position="47"/>
    </location>
</feature>
<feature type="transmembrane region" description="Helical" evidence="16">
    <location>
        <begin position="112"/>
        <end position="130"/>
    </location>
</feature>
<feature type="domain" description="NADH dehydrogenase subunit 5 C-terminal" evidence="19">
    <location>
        <begin position="423"/>
        <end position="608"/>
    </location>
</feature>
<dbReference type="NCBIfam" id="NF005141">
    <property type="entry name" value="PRK06590.1"/>
    <property type="match status" value="1"/>
</dbReference>
<feature type="transmembrane region" description="Helical" evidence="16">
    <location>
        <begin position="136"/>
        <end position="154"/>
    </location>
</feature>
<evidence type="ECO:0000256" key="8">
    <source>
        <dbReference type="ARBA" id="ARBA00022967"/>
    </source>
</evidence>
<evidence type="ECO:0000259" key="18">
    <source>
        <dbReference type="Pfam" id="PF00662"/>
    </source>
</evidence>
<dbReference type="InterPro" id="IPR001750">
    <property type="entry name" value="ND/Mrp_TM"/>
</dbReference>
<keyword evidence="4 16" id="KW-0813">Transport</keyword>
<evidence type="ECO:0000256" key="2">
    <source>
        <dbReference type="ARBA" id="ARBA00012944"/>
    </source>
</evidence>
<organism evidence="20">
    <name type="scientific">Ectopleura larynx</name>
    <dbReference type="NCBI Taxonomy" id="264052"/>
    <lineage>
        <taxon>Eukaryota</taxon>
        <taxon>Metazoa</taxon>
        <taxon>Cnidaria</taxon>
        <taxon>Hydrozoa</taxon>
        <taxon>Hydroidolina</taxon>
        <taxon>Anthoathecata</taxon>
        <taxon>Aplanulata</taxon>
        <taxon>Tubulariidae</taxon>
        <taxon>Ectopleura</taxon>
    </lineage>
</organism>
<reference evidence="20" key="1">
    <citation type="journal article" date="2012" name="Genome Biol. Evol.">
        <title>Evolution of linear mitochondrial genomes in medusozoan cnidarians.</title>
        <authorList>
            <person name="Kayal E."/>
            <person name="Bentlage B."/>
            <person name="Collins A.G."/>
            <person name="Kayal M."/>
            <person name="Pirro S."/>
            <person name="Lavrov D.V."/>
        </authorList>
    </citation>
    <scope>NUCLEOTIDE SEQUENCE</scope>
</reference>
<feature type="transmembrane region" description="Helical" evidence="16">
    <location>
        <begin position="591"/>
        <end position="615"/>
    </location>
</feature>
<evidence type="ECO:0000256" key="12">
    <source>
        <dbReference type="ARBA" id="ARBA00023075"/>
    </source>
</evidence>
<feature type="transmembrane region" description="Helical" evidence="16">
    <location>
        <begin position="175"/>
        <end position="191"/>
    </location>
</feature>
<comment type="subcellular location">
    <subcellularLocation>
        <location evidence="1">Mitochondrion inner membrane</location>
        <topology evidence="1">Multi-pass membrane protein</topology>
    </subcellularLocation>
</comment>
<dbReference type="GO" id="GO:0008137">
    <property type="term" value="F:NADH dehydrogenase (ubiquinone) activity"/>
    <property type="evidence" value="ECO:0007669"/>
    <property type="project" value="UniProtKB-EC"/>
</dbReference>
<keyword evidence="20" id="KW-0560">Oxidoreductase</keyword>
<evidence type="ECO:0000259" key="19">
    <source>
        <dbReference type="Pfam" id="PF06455"/>
    </source>
</evidence>
<keyword evidence="8" id="KW-1278">Translocase</keyword>